<gene>
    <name evidence="7" type="ORF">H9977_02585</name>
</gene>
<evidence type="ECO:0000313" key="7">
    <source>
        <dbReference type="EMBL" id="HIX73918.1"/>
    </source>
</evidence>
<feature type="active site" description="Nucleophile" evidence="4">
    <location>
        <position position="60"/>
    </location>
</feature>
<dbReference type="PANTHER" id="PTHR14226">
    <property type="entry name" value="NEUROPATHY TARGET ESTERASE/SWISS CHEESE D.MELANOGASTER"/>
    <property type="match status" value="1"/>
</dbReference>
<dbReference type="SUPFAM" id="SSF52151">
    <property type="entry name" value="FabD/lysophospholipase-like"/>
    <property type="match status" value="1"/>
</dbReference>
<evidence type="ECO:0000259" key="6">
    <source>
        <dbReference type="PROSITE" id="PS51635"/>
    </source>
</evidence>
<sequence>MRRYLYHILTALFLLLGNQANAQKVGLVLSGGGAKGAAHIGVIKALEENNIPIDYVTGTSIGAIIGSLYAMGYTPEEMLELILSEEFGYWQTGTVEEKYSYFFKEPYPTPEFTHFSIDISDSIQIRTNFLPTSLINPIQMNQAFMSLFAPATAKAGWNFDNLFVPFRCVASDIYKRKAIIFKHGDLGEAVRASMTFPFFFQPIWRDSVPIFDGGIYDNFPVKPMKDAFHPDFIFGSALSTGKNKPSSNPYNQLETMIMQQTDYHVDEADGMMVQFDFPDVSLLDFQRARELMKIGYDKTIAMIDSIKKRVPREMPLEELNARRKAYKESLPELIFHDIHIQGVSEAQKKYIESQLHRDINNEFTMDDFKRAYFKMLAYSKIKEIKPTAIYNRKTRRFDLYLDVQIKDEINIGFGGNVSSHQANQLFLGLGYRYLGRYAADLNANAQVGNSFSGVMLDGRFYLQTKVPTYLGWQGVFSEKRYSESQSLFYEDVVPAIIRQQELYMKLKMGFPFLGQAKAEIGLAYGRLKDTYLQTASLSFPQASFDHSQYNLFVGSLSLEQNTLDAKLHPIKGKQIFMSALYATGKEYYEPSATSSALERVDGKTHSWLQIKGRWNQYQEISSLFNLGYLAELVISSKNLMSNYTASVLQAPAFTPTPHSQIVFNEAFRANQYVALGLSPILKFSKLLHFRLDMYGFAPLYEIQKETPVDNPAIGIAHYGQFMRSFQYMGEASLVFRLPFLSISLYANGYSTPKSNFNFGLNIGYLIFNPKMLD</sequence>
<keyword evidence="3 4" id="KW-0443">Lipid metabolism</keyword>
<feature type="active site" description="Proton acceptor" evidence="4">
    <location>
        <position position="212"/>
    </location>
</feature>
<evidence type="ECO:0000256" key="5">
    <source>
        <dbReference type="SAM" id="SignalP"/>
    </source>
</evidence>
<dbReference type="Proteomes" id="UP000886740">
    <property type="component" value="Unassembled WGS sequence"/>
</dbReference>
<feature type="signal peptide" evidence="5">
    <location>
        <begin position="1"/>
        <end position="22"/>
    </location>
</feature>
<reference evidence="7" key="2">
    <citation type="submission" date="2021-04" db="EMBL/GenBank/DDBJ databases">
        <authorList>
            <person name="Gilroy R."/>
        </authorList>
    </citation>
    <scope>NUCLEOTIDE SEQUENCE</scope>
    <source>
        <strain evidence="7">ChiGjej6B6-14162</strain>
    </source>
</reference>
<dbReference type="Gene3D" id="3.40.1090.10">
    <property type="entry name" value="Cytosolic phospholipase A2 catalytic domain"/>
    <property type="match status" value="2"/>
</dbReference>
<evidence type="ECO:0000256" key="4">
    <source>
        <dbReference type="PROSITE-ProRule" id="PRU01161"/>
    </source>
</evidence>
<reference evidence="7" key="1">
    <citation type="journal article" date="2021" name="PeerJ">
        <title>Extensive microbial diversity within the chicken gut microbiome revealed by metagenomics and culture.</title>
        <authorList>
            <person name="Gilroy R."/>
            <person name="Ravi A."/>
            <person name="Getino M."/>
            <person name="Pursley I."/>
            <person name="Horton D.L."/>
            <person name="Alikhan N.F."/>
            <person name="Baker D."/>
            <person name="Gharbi K."/>
            <person name="Hall N."/>
            <person name="Watson M."/>
            <person name="Adriaenssens E.M."/>
            <person name="Foster-Nyarko E."/>
            <person name="Jarju S."/>
            <person name="Secka A."/>
            <person name="Antonio M."/>
            <person name="Oren A."/>
            <person name="Chaudhuri R.R."/>
            <person name="La Ragione R."/>
            <person name="Hildebrand F."/>
            <person name="Pallen M.J."/>
        </authorList>
    </citation>
    <scope>NUCLEOTIDE SEQUENCE</scope>
    <source>
        <strain evidence="7">ChiGjej6B6-14162</strain>
    </source>
</reference>
<evidence type="ECO:0000256" key="3">
    <source>
        <dbReference type="ARBA" id="ARBA00023098"/>
    </source>
</evidence>
<dbReference type="GO" id="GO:0016787">
    <property type="term" value="F:hydrolase activity"/>
    <property type="evidence" value="ECO:0007669"/>
    <property type="project" value="UniProtKB-UniRule"/>
</dbReference>
<keyword evidence="2 4" id="KW-0442">Lipid degradation</keyword>
<accession>A0A9D2BFA2</accession>
<dbReference type="PANTHER" id="PTHR14226:SF29">
    <property type="entry name" value="NEUROPATHY TARGET ESTERASE SWS"/>
    <property type="match status" value="1"/>
</dbReference>
<keyword evidence="5" id="KW-0732">Signal</keyword>
<feature type="short sequence motif" description="GXGXXG" evidence="4">
    <location>
        <begin position="31"/>
        <end position="36"/>
    </location>
</feature>
<proteinExistence type="predicted"/>
<name>A0A9D2BFA2_9BACT</name>
<dbReference type="InterPro" id="IPR050301">
    <property type="entry name" value="NTE"/>
</dbReference>
<dbReference type="EMBL" id="DXEL01000023">
    <property type="protein sequence ID" value="HIX73918.1"/>
    <property type="molecule type" value="Genomic_DNA"/>
</dbReference>
<feature type="short sequence motif" description="DGA/G" evidence="4">
    <location>
        <begin position="212"/>
        <end position="214"/>
    </location>
</feature>
<comment type="caution">
    <text evidence="7">The sequence shown here is derived from an EMBL/GenBank/DDBJ whole genome shotgun (WGS) entry which is preliminary data.</text>
</comment>
<feature type="domain" description="PNPLA" evidence="6">
    <location>
        <begin position="27"/>
        <end position="225"/>
    </location>
</feature>
<dbReference type="Gene3D" id="2.40.160.50">
    <property type="entry name" value="membrane protein fhac: a member of the omp85/tpsb transporter family"/>
    <property type="match status" value="1"/>
</dbReference>
<organism evidence="7 8">
    <name type="scientific">Candidatus Parabacteroides intestinipullorum</name>
    <dbReference type="NCBI Taxonomy" id="2838723"/>
    <lineage>
        <taxon>Bacteria</taxon>
        <taxon>Pseudomonadati</taxon>
        <taxon>Bacteroidota</taxon>
        <taxon>Bacteroidia</taxon>
        <taxon>Bacteroidales</taxon>
        <taxon>Tannerellaceae</taxon>
        <taxon>Parabacteroides</taxon>
    </lineage>
</organism>
<dbReference type="InterPro" id="IPR002641">
    <property type="entry name" value="PNPLA_dom"/>
</dbReference>
<dbReference type="AlphaFoldDB" id="A0A9D2BFA2"/>
<feature type="chain" id="PRO_5038822340" evidence="5">
    <location>
        <begin position="23"/>
        <end position="773"/>
    </location>
</feature>
<dbReference type="GO" id="GO:0016042">
    <property type="term" value="P:lipid catabolic process"/>
    <property type="evidence" value="ECO:0007669"/>
    <property type="project" value="UniProtKB-UniRule"/>
</dbReference>
<dbReference type="PROSITE" id="PS51635">
    <property type="entry name" value="PNPLA"/>
    <property type="match status" value="1"/>
</dbReference>
<evidence type="ECO:0000256" key="1">
    <source>
        <dbReference type="ARBA" id="ARBA00022801"/>
    </source>
</evidence>
<protein>
    <submittedName>
        <fullName evidence="7">Patatin-like phospholipase family protein</fullName>
    </submittedName>
</protein>
<feature type="short sequence motif" description="GXSXG" evidence="4">
    <location>
        <begin position="58"/>
        <end position="62"/>
    </location>
</feature>
<keyword evidence="1 4" id="KW-0378">Hydrolase</keyword>
<evidence type="ECO:0000256" key="2">
    <source>
        <dbReference type="ARBA" id="ARBA00022963"/>
    </source>
</evidence>
<dbReference type="InterPro" id="IPR016035">
    <property type="entry name" value="Acyl_Trfase/lysoPLipase"/>
</dbReference>
<dbReference type="Pfam" id="PF01734">
    <property type="entry name" value="Patatin"/>
    <property type="match status" value="1"/>
</dbReference>
<evidence type="ECO:0000313" key="8">
    <source>
        <dbReference type="Proteomes" id="UP000886740"/>
    </source>
</evidence>
<dbReference type="CDD" id="cd07205">
    <property type="entry name" value="Pat_PNPLA6_PNPLA7_NTE1_like"/>
    <property type="match status" value="1"/>
</dbReference>